<name>A0A2M7S3Z5_9BACT</name>
<dbReference type="InterPro" id="IPR004843">
    <property type="entry name" value="Calcineurin-like_PHP"/>
</dbReference>
<dbReference type="PROSITE" id="PS50853">
    <property type="entry name" value="FN3"/>
    <property type="match status" value="1"/>
</dbReference>
<dbReference type="InterPro" id="IPR029052">
    <property type="entry name" value="Metallo-depent_PP-like"/>
</dbReference>
<dbReference type="InterPro" id="IPR013320">
    <property type="entry name" value="ConA-like_dom_sf"/>
</dbReference>
<evidence type="ECO:0000313" key="6">
    <source>
        <dbReference type="Proteomes" id="UP000229307"/>
    </source>
</evidence>
<dbReference type="InterPro" id="IPR003344">
    <property type="entry name" value="Big_1_dom"/>
</dbReference>
<dbReference type="SUPFAM" id="SSF49785">
    <property type="entry name" value="Galactose-binding domain-like"/>
    <property type="match status" value="1"/>
</dbReference>
<dbReference type="SUPFAM" id="SSF49899">
    <property type="entry name" value="Concanavalin A-like lectins/glucanases"/>
    <property type="match status" value="1"/>
</dbReference>
<reference evidence="6" key="1">
    <citation type="submission" date="2017-09" db="EMBL/GenBank/DDBJ databases">
        <title>Depth-based differentiation of microbial function through sediment-hosted aquifers and enrichment of novel symbionts in the deep terrestrial subsurface.</title>
        <authorList>
            <person name="Probst A.J."/>
            <person name="Ladd B."/>
            <person name="Jarett J.K."/>
            <person name="Geller-Mcgrath D.E."/>
            <person name="Sieber C.M.K."/>
            <person name="Emerson J.B."/>
            <person name="Anantharaman K."/>
            <person name="Thomas B.C."/>
            <person name="Malmstrom R."/>
            <person name="Stieglmeier M."/>
            <person name="Klingl A."/>
            <person name="Woyke T."/>
            <person name="Ryan C.M."/>
            <person name="Banfield J.F."/>
        </authorList>
    </citation>
    <scope>NUCLEOTIDE SEQUENCE [LARGE SCALE GENOMIC DNA]</scope>
</reference>
<dbReference type="SMART" id="SM00634">
    <property type="entry name" value="BID_1"/>
    <property type="match status" value="3"/>
</dbReference>
<dbReference type="InterPro" id="IPR039331">
    <property type="entry name" value="PAPs-like"/>
</dbReference>
<proteinExistence type="inferred from homology"/>
<dbReference type="InterPro" id="IPR013783">
    <property type="entry name" value="Ig-like_fold"/>
</dbReference>
<protein>
    <recommendedName>
        <fullName evidence="4">Fibronectin type-III domain-containing protein</fullName>
    </recommendedName>
</protein>
<evidence type="ECO:0000313" key="5">
    <source>
        <dbReference type="EMBL" id="PIZ14264.1"/>
    </source>
</evidence>
<dbReference type="Pfam" id="PF00149">
    <property type="entry name" value="Metallophos"/>
    <property type="match status" value="2"/>
</dbReference>
<feature type="domain" description="Fibronectin type-III" evidence="4">
    <location>
        <begin position="77"/>
        <end position="169"/>
    </location>
</feature>
<dbReference type="Gene3D" id="2.60.40.10">
    <property type="entry name" value="Immunoglobulins"/>
    <property type="match status" value="4"/>
</dbReference>
<dbReference type="InterPro" id="IPR008964">
    <property type="entry name" value="Invasin/intimin_cell_adhesion"/>
</dbReference>
<dbReference type="Gene3D" id="2.60.120.260">
    <property type="entry name" value="Galactose-binding domain-like"/>
    <property type="match status" value="3"/>
</dbReference>
<dbReference type="Gene3D" id="2.60.120.200">
    <property type="match status" value="1"/>
</dbReference>
<comment type="similarity">
    <text evidence="1">Belongs to the intimin/invasin family.</text>
</comment>
<evidence type="ECO:0000256" key="2">
    <source>
        <dbReference type="ARBA" id="ARBA00022729"/>
    </source>
</evidence>
<keyword evidence="2" id="KW-0732">Signal</keyword>
<gene>
    <name evidence="5" type="ORF">COY52_13015</name>
</gene>
<dbReference type="EMBL" id="PFMR01000365">
    <property type="protein sequence ID" value="PIZ14264.1"/>
    <property type="molecule type" value="Genomic_DNA"/>
</dbReference>
<sequence length="2736" mass="296086">MAYINNTEAARSSNMPAGAIGYDSLASPDHEGGSFESFSVDTTVLTAGQNILAIEVHQQSISSSDLSFDAELTYSTGPFSVHLTWDRNGTDTTVAVTWLTVKNAGNTVEYGLTDSYGSQQGGSSFYSSNCGYYVHEVTLTGLSPDTAYHYRCGAAGKWSRDYTFVTAPSKGDTSPLYFAAMADARNLESIRDAIIELGRSKNPMFVTWVGDFVNSGSVQSEWDSWFSSAQDLIANAPLIPVLGNHEEEAPQYFDQFDLPSNEKYYSLNYGNVHFIVLNSAFDDSRILPGSAQYNWLQSDLQQTDADTDITWKIVLFHTPVYSSASGHPSNTGLRSDIEPLFNQYGVDVVFNGHNHSYERTYMIRENGQILQTGPTFYVTEGDSTGTVYVVVAGMSPLYEPGWNSWTAYFEKTYNYGMVTVEGDTLSFKAMRQDDTLIDTFAIIKREPQGPAKLKITTPPVVVPKDNPSSAIVAQVQDTAGCRVYYYSGTVTLSASSATGRFSVNNISWQDTTLISVSSGMGTFYYKDSNIGSFKITVSRQGLIPDSQAITVNTGTVCGTTSYLRTSTAELTANGTSACTVTVTIMDKYGARLEGSQVTIYSSRGAGVDTITQTSTVTDIAGMCTGTIRSSASGNVTVYALCDGETIYENFVINPSFENGSTGWTMNSATVGSDFAYSGNSSQRLIAPGSNITGAYIADYIPITNNSSSMYEVFSYVKAQVTNPSYFFSTYFYDSGDAYISHSDITGAGSTIDWTQYTKTYGGTGSGADVTFPANCTQMGVRFSWWAGDNNCLGTGWSDAVRIKRIPTLRFTSISNISPVTSFLTTDAFSMLADGISKCTVTIMVKSDTGVAIQGRQVTIFTDRGSSDTITQPPAVTDANGQCTGTIKSLIAGNATVYVICEGETILGNWVLNGSFEDGATGWNMQSATIDTTVYSGNKSTRLVATGANCAGAISTDFIPIVNNSKVKYEASAYCKATVTTAFFLHGVYYYNASGADVGHNDFASINSTIDWTKYSKTYGGAGSGADFTFPSNCVKVKVRAGGWWNGGGNPSGTGWTDAVRFKRIPTITFVGSANGAASYLTTSTSFPTANGISKCTVTVTVRDSTGSALQGESVTIYTSRGTGIDTITQPSAMTDANGQCTGTIKSSVSGSCTIWAVCEYEDIYENLVVNPSFENGSTGWTMNSAAVSGDFAYSGNYSQRLIAPESNINGAYSGYIPIINSSSFMYEVSSYVKAQVTNPRYCFSTSFYDSGGANIGGQDLRQVDSTIDWTKYSKTCGGSGSGADVTFPANCTQIKVSFVWWIGLDNCLGTAWSDAVRIKRIPTVTFVGNPSKLKITSDTFAVNLGSAPPPVTIQAQDTQGFLCSTYNETVTLSASSASGSFSLNLNPWSETTIITLSGGEALFYYNDSSAGTPTITVSRAGLAPDSQREKFCLPAVKLKFISSAFSGYAGGVCPDTVIVEARGADEARDVLFNNTAVLSSSSPQAKFSRHKYAWNEITIVTFKDGLANFYYKDFTSGNPVITVSRAGLTRDTQTQTINAYPRFYLSGCYERIQDTDRSNDEFTVGMLGLSASICIDNTGGVVRDITVTVKNLDPDYVTLTNTNPSYDVTKETNSLTFHFYAGAGSIETSTISPWYVNSNNFYFLFFSDNHSIAEDNPVQFPIIYELINQANTINAPFIFNGGDLINEAADISGIPIVREEMYEGFRDAVKNLRMTFIPAMGNHDAARGPGSNAYYYSEDLRVRWFGNLWHAFNYGNSRFYVLDTYKDYPDWLTVNGGPWFDGYIFNTAGHDEEFKWLQNDLQASQGSAHRITLFHQPFPGWKSASMTEVLQLFHDNNVSYMLNGHVHIYQYSIYDGIPQLICAGLQAGGDFYYSLVNVRGEGDTPTHKMIRTDLFDVTVDYLNSNDGTCTQSFATITSQGNYSLPYIRLKFKMSNDTDVYKAYNVGTGATETIYVRRFKDYTVCYVETSINTGEVKTIRVGETPALPNAASKYTSYLILNSLSTAASGVDSITVNALLYDSYGYAITFGTAILAAARGNSTAISANPQTPDSSRVCTWTISSQYSGWETLTASCGGYTINKGVYPGLVMYQAFEEGSDTLSKDLSFYDNDGNIHGASWTTLDDTFGKALDFEYTTADYVEIPYDSSIACTQQITVLFWMKIGTVRDWARIISKSAYPNYDYIFIKGNNNRASLLIKIGGVEINAYTSAGSVLAGAWYHMAGTYDGSRVRTYINGIEKGTSGVTSGSIDNNSGPLYIGKDVDGSGAFDGIIDDVKIYNRALSDTEIKATYQAKARVYFGASHIRITTPQRSVVVGEISDSIVVEVQDGSGTKDASFNNTVTLSTSSDSGSFSLSDISWSNTTIITLSSGSIVFYYKDLQAGYPVITVSRYGLTSGTQIETITGTGTAALDFVSSPFSIAAGDTSPQIKVAAKTAGGDTDTSFSNTVALSTSSNSGVFSILSSVWKDTSIITFSSGIATFYYKDAQAGYPILTAFRSGLLPDTQVHAIRPQTLVFTSPVFTMTSISTAALTAVYRNADNNTATGWSDTATVITSSAKGKFSVSQAPWKDTTTIQFTSGIAIFYYADRKGGNPIITVTRPEYSLSDTQSDTVTKPMVTASKAQYNLRSLETGTMPIAMWSGDTIEYIIYIENTGTETSTGNIISDTYAFDTGTNNPLEYIYMDTFTIANTWAYTIDPTFSVWITGSPATGASNVKGLMWRISSLGINETKAIRFRVRVK</sequence>
<dbReference type="GO" id="GO:0003993">
    <property type="term" value="F:acid phosphatase activity"/>
    <property type="evidence" value="ECO:0007669"/>
    <property type="project" value="InterPro"/>
</dbReference>
<comment type="caution">
    <text evidence="5">The sequence shown here is derived from an EMBL/GenBank/DDBJ whole genome shotgun (WGS) entry which is preliminary data.</text>
</comment>
<dbReference type="Pfam" id="PF02369">
    <property type="entry name" value="Big_1"/>
    <property type="match status" value="3"/>
</dbReference>
<dbReference type="PANTHER" id="PTHR22953">
    <property type="entry name" value="ACID PHOSPHATASE RELATED"/>
    <property type="match status" value="1"/>
</dbReference>
<dbReference type="InterPro" id="IPR008963">
    <property type="entry name" value="Purple_acid_Pase-like_N"/>
</dbReference>
<dbReference type="Gene3D" id="3.60.21.10">
    <property type="match status" value="2"/>
</dbReference>
<dbReference type="SMART" id="SM00560">
    <property type="entry name" value="LamGL"/>
    <property type="match status" value="1"/>
</dbReference>
<dbReference type="InterPro" id="IPR006558">
    <property type="entry name" value="LamG-like"/>
</dbReference>
<dbReference type="Gene3D" id="2.60.40.380">
    <property type="entry name" value="Purple acid phosphatase-like, N-terminal"/>
    <property type="match status" value="1"/>
</dbReference>
<accession>A0A2M7S3Z5</accession>
<dbReference type="Proteomes" id="UP000229307">
    <property type="component" value="Unassembled WGS sequence"/>
</dbReference>
<dbReference type="SUPFAM" id="SSF56300">
    <property type="entry name" value="Metallo-dependent phosphatases"/>
    <property type="match status" value="2"/>
</dbReference>
<evidence type="ECO:0000259" key="4">
    <source>
        <dbReference type="PROSITE" id="PS50853"/>
    </source>
</evidence>
<keyword evidence="3" id="KW-1015">Disulfide bond</keyword>
<dbReference type="Pfam" id="PF13385">
    <property type="entry name" value="Laminin_G_3"/>
    <property type="match status" value="1"/>
</dbReference>
<dbReference type="GO" id="GO:0046872">
    <property type="term" value="F:metal ion binding"/>
    <property type="evidence" value="ECO:0007669"/>
    <property type="project" value="InterPro"/>
</dbReference>
<dbReference type="SUPFAM" id="SSF49363">
    <property type="entry name" value="Purple acid phosphatase, N-terminal domain"/>
    <property type="match status" value="1"/>
</dbReference>
<dbReference type="PANTHER" id="PTHR22953:SF153">
    <property type="entry name" value="PURPLE ACID PHOSPHATASE"/>
    <property type="match status" value="1"/>
</dbReference>
<evidence type="ECO:0000256" key="3">
    <source>
        <dbReference type="ARBA" id="ARBA00023157"/>
    </source>
</evidence>
<dbReference type="Pfam" id="PF16656">
    <property type="entry name" value="Pur_ac_phosph_N"/>
    <property type="match status" value="1"/>
</dbReference>
<dbReference type="InterPro" id="IPR008979">
    <property type="entry name" value="Galactose-bd-like_sf"/>
</dbReference>
<dbReference type="SUPFAM" id="SSF49373">
    <property type="entry name" value="Invasin/intimin cell-adhesion fragments"/>
    <property type="match status" value="4"/>
</dbReference>
<dbReference type="InterPro" id="IPR003961">
    <property type="entry name" value="FN3_dom"/>
</dbReference>
<dbReference type="InterPro" id="IPR015914">
    <property type="entry name" value="PAPs_N"/>
</dbReference>
<dbReference type="CDD" id="cd00838">
    <property type="entry name" value="MPP_superfamily"/>
    <property type="match status" value="1"/>
</dbReference>
<evidence type="ECO:0000256" key="1">
    <source>
        <dbReference type="ARBA" id="ARBA00010116"/>
    </source>
</evidence>
<organism evidence="5 6">
    <name type="scientific">Candidatus Desantisbacteria bacterium CG_4_10_14_0_8_um_filter_48_22</name>
    <dbReference type="NCBI Taxonomy" id="1974543"/>
    <lineage>
        <taxon>Bacteria</taxon>
        <taxon>Candidatus Desantisiibacteriota</taxon>
    </lineage>
</organism>